<proteinExistence type="predicted"/>
<dbReference type="OrthoDB" id="58570at2759"/>
<organism evidence="2">
    <name type="scientific">Eucalyptus grandis</name>
    <name type="common">Flooded gum</name>
    <dbReference type="NCBI Taxonomy" id="71139"/>
    <lineage>
        <taxon>Eukaryota</taxon>
        <taxon>Viridiplantae</taxon>
        <taxon>Streptophyta</taxon>
        <taxon>Embryophyta</taxon>
        <taxon>Tracheophyta</taxon>
        <taxon>Spermatophyta</taxon>
        <taxon>Magnoliopsida</taxon>
        <taxon>eudicotyledons</taxon>
        <taxon>Gunneridae</taxon>
        <taxon>Pentapetalae</taxon>
        <taxon>rosids</taxon>
        <taxon>malvids</taxon>
        <taxon>Myrtales</taxon>
        <taxon>Myrtaceae</taxon>
        <taxon>Myrtoideae</taxon>
        <taxon>Eucalypteae</taxon>
        <taxon>Eucalyptus</taxon>
    </lineage>
</organism>
<keyword evidence="1" id="KW-0472">Membrane</keyword>
<evidence type="ECO:0008006" key="3">
    <source>
        <dbReference type="Google" id="ProtNLM"/>
    </source>
</evidence>
<dbReference type="InParanoid" id="A0A059DFX1"/>
<gene>
    <name evidence="2" type="ORF">EUGRSUZ_A01458</name>
</gene>
<dbReference type="OMA" id="WAPNTIS"/>
<dbReference type="PANTHER" id="PTHR31479">
    <property type="entry name" value="ALPHA/BETA-HYDROLASES SUPERFAMILY PROTEIN"/>
    <property type="match status" value="1"/>
</dbReference>
<keyword evidence="1" id="KW-1133">Transmembrane helix</keyword>
<evidence type="ECO:0000256" key="1">
    <source>
        <dbReference type="SAM" id="Phobius"/>
    </source>
</evidence>
<accession>A0A059DFX1</accession>
<dbReference type="Gramene" id="KCW89145">
    <property type="protein sequence ID" value="KCW89145"/>
    <property type="gene ID" value="EUGRSUZ_A01458"/>
</dbReference>
<dbReference type="AlphaFoldDB" id="A0A059DFX1"/>
<dbReference type="PANTHER" id="PTHR31479:SF2">
    <property type="entry name" value="ALPHA_BETA-HYDROLASES SUPERFAMILY PROTEIN"/>
    <property type="match status" value="1"/>
</dbReference>
<dbReference type="KEGG" id="egr:104455820"/>
<feature type="transmembrane region" description="Helical" evidence="1">
    <location>
        <begin position="6"/>
        <end position="27"/>
    </location>
</feature>
<protein>
    <recommendedName>
        <fullName evidence="3">Fungal lipase-like domain-containing protein</fullName>
    </recommendedName>
</protein>
<dbReference type="STRING" id="71139.A0A059DFX1"/>
<keyword evidence="1" id="KW-0812">Transmembrane</keyword>
<name>A0A059DFX1_EUCGR</name>
<sequence length="175" mass="19321">MKPRYSIRPASVWSAGHALGAAILVLVGKKMARKNFPVKTYLFNPPFVTLPLGRIKDHNLVDKLLILARLLKAATVATLNPPKNEPLVHDKFEVLSSWEPNLFVNPEDDLCLGYISYFELRTLMQSMGAGKINLSMDAVGKDSEAESVDTLATACLTTNLCPSPDFKLAHGIEQW</sequence>
<reference evidence="2" key="1">
    <citation type="submission" date="2013-07" db="EMBL/GenBank/DDBJ databases">
        <title>The genome of Eucalyptus grandis.</title>
        <authorList>
            <person name="Schmutz J."/>
            <person name="Hayes R."/>
            <person name="Myburg A."/>
            <person name="Tuskan G."/>
            <person name="Grattapaglia D."/>
            <person name="Rokhsar D.S."/>
        </authorList>
    </citation>
    <scope>NUCLEOTIDE SEQUENCE</scope>
    <source>
        <tissue evidence="2">Leaf extractions</tissue>
    </source>
</reference>
<dbReference type="EMBL" id="KK198753">
    <property type="protein sequence ID" value="KCW89145.1"/>
    <property type="molecule type" value="Genomic_DNA"/>
</dbReference>
<dbReference type="eggNOG" id="ENOG502QWRG">
    <property type="taxonomic scope" value="Eukaryota"/>
</dbReference>
<evidence type="ECO:0000313" key="2">
    <source>
        <dbReference type="EMBL" id="KCW89145.1"/>
    </source>
</evidence>